<accession>C8PHI8</accession>
<gene>
    <name evidence="1" type="ORF">CAMGR0001_0433</name>
</gene>
<organism evidence="1 2">
    <name type="scientific">Campylobacter gracilis RM3268</name>
    <dbReference type="NCBI Taxonomy" id="553220"/>
    <lineage>
        <taxon>Bacteria</taxon>
        <taxon>Pseudomonadati</taxon>
        <taxon>Campylobacterota</taxon>
        <taxon>Epsilonproteobacteria</taxon>
        <taxon>Campylobacterales</taxon>
        <taxon>Campylobacteraceae</taxon>
        <taxon>Campylobacter</taxon>
    </lineage>
</organism>
<dbReference type="AlphaFoldDB" id="C8PHI8"/>
<protein>
    <submittedName>
        <fullName evidence="1">Uncharacterized protein</fullName>
    </submittedName>
</protein>
<comment type="caution">
    <text evidence="1">The sequence shown here is derived from an EMBL/GenBank/DDBJ whole genome shotgun (WGS) entry which is preliminary data.</text>
</comment>
<dbReference type="Proteomes" id="UP000005709">
    <property type="component" value="Unassembled WGS sequence"/>
</dbReference>
<sequence length="38" mass="4488">MSLKFSVDAIKRVKFVEANFNPAARYFKRQIKEKDAKI</sequence>
<name>C8PHI8_9BACT</name>
<evidence type="ECO:0000313" key="1">
    <source>
        <dbReference type="EMBL" id="EEV17602.1"/>
    </source>
</evidence>
<dbReference type="EMBL" id="ACYG01000024">
    <property type="protein sequence ID" value="EEV17602.1"/>
    <property type="molecule type" value="Genomic_DNA"/>
</dbReference>
<proteinExistence type="predicted"/>
<reference evidence="1 2" key="1">
    <citation type="submission" date="2009-07" db="EMBL/GenBank/DDBJ databases">
        <authorList>
            <person name="Madupu R."/>
            <person name="Sebastian Y."/>
            <person name="Durkin A.S."/>
            <person name="Torralba M."/>
            <person name="Methe B."/>
            <person name="Sutton G.G."/>
            <person name="Strausberg R.L."/>
            <person name="Nelson K.E."/>
        </authorList>
    </citation>
    <scope>NUCLEOTIDE SEQUENCE [LARGE SCALE GENOMIC DNA]</scope>
    <source>
        <strain evidence="1 2">RM3268</strain>
    </source>
</reference>
<evidence type="ECO:0000313" key="2">
    <source>
        <dbReference type="Proteomes" id="UP000005709"/>
    </source>
</evidence>
<keyword evidence="2" id="KW-1185">Reference proteome</keyword>